<name>A0ABY5WB10_9ACTN</name>
<proteinExistence type="predicted"/>
<evidence type="ECO:0000259" key="5">
    <source>
        <dbReference type="Pfam" id="PF00890"/>
    </source>
</evidence>
<keyword evidence="7" id="KW-1185">Reference proteome</keyword>
<protein>
    <submittedName>
        <fullName evidence="6">FAD-binding protein</fullName>
    </submittedName>
</protein>
<dbReference type="Proteomes" id="UP001059617">
    <property type="component" value="Chromosome"/>
</dbReference>
<keyword evidence="4" id="KW-0560">Oxidoreductase</keyword>
<dbReference type="Pfam" id="PF00890">
    <property type="entry name" value="FAD_binding_2"/>
    <property type="match status" value="1"/>
</dbReference>
<dbReference type="PANTHER" id="PTHR43400:SF10">
    <property type="entry name" value="3-OXOSTEROID 1-DEHYDROGENASE"/>
    <property type="match status" value="1"/>
</dbReference>
<dbReference type="InterPro" id="IPR027477">
    <property type="entry name" value="Succ_DH/fumarate_Rdtase_cat_sf"/>
</dbReference>
<comment type="cofactor">
    <cofactor evidence="1">
        <name>FAD</name>
        <dbReference type="ChEBI" id="CHEBI:57692"/>
    </cofactor>
</comment>
<organism evidence="6 7">
    <name type="scientific">Dactylosporangium fulvum</name>
    <dbReference type="NCBI Taxonomy" id="53359"/>
    <lineage>
        <taxon>Bacteria</taxon>
        <taxon>Bacillati</taxon>
        <taxon>Actinomycetota</taxon>
        <taxon>Actinomycetes</taxon>
        <taxon>Micromonosporales</taxon>
        <taxon>Micromonosporaceae</taxon>
        <taxon>Dactylosporangium</taxon>
    </lineage>
</organism>
<feature type="domain" description="FAD-dependent oxidoreductase 2 FAD-binding" evidence="5">
    <location>
        <begin position="12"/>
        <end position="526"/>
    </location>
</feature>
<sequence length="548" mass="58926">MRPPRSWSAETDVVVVGSGFAAFVAASIARGRGCGVVMLEADDEVGGMMRISSGEYWVPNNPQMRAAGIADPKEDCLRLMARLSYPSRYDPNSSTLGIPARTYRMFETYYDVASVATEELNEIGAMGSVFSDGVTPDAVFNPQGHIEYHSELPENKVEYGRAMMADTGGIHGPGQGQATVDLLYAHSQRAGIEVRTGHRVEQAFVNAAGEVVGVAASTALGTVTVRARKAVIFASGGFFHDEELRTQMLRGTVWGVTAPKTNTGVFLRIAQQLGAMTENIDSVWWGQMAVEEVRETHRSDSMAFWLYGDSMVLVNRHGVRVVNEKAHYNERGRIHTVYDATTKAYENTVLFQVYDDALAKNPEMGVKYPVPYPGQPWDLVISGDTWEELAEAIDERLAKLAGETGGLRLAPDFAANLAGTVARFNTFAESGHDEDFGRGTAPGERGYSVLGLTRGVNRTMYPFASTGPYHAILIGAAAFDTNGGPSINERAQVIDSNAEPIPGLYGAGNCVGSPGHGAYWSGGATLGNALVWAYQAGVYAAAEPVKEA</sequence>
<dbReference type="PANTHER" id="PTHR43400">
    <property type="entry name" value="FUMARATE REDUCTASE"/>
    <property type="match status" value="1"/>
</dbReference>
<dbReference type="Gene3D" id="3.50.50.60">
    <property type="entry name" value="FAD/NAD(P)-binding domain"/>
    <property type="match status" value="2"/>
</dbReference>
<keyword evidence="2" id="KW-0285">Flavoprotein</keyword>
<dbReference type="InterPro" id="IPR003953">
    <property type="entry name" value="FAD-dep_OxRdtase_2_FAD-bd"/>
</dbReference>
<dbReference type="SUPFAM" id="SSF51905">
    <property type="entry name" value="FAD/NAD(P)-binding domain"/>
    <property type="match status" value="1"/>
</dbReference>
<keyword evidence="3" id="KW-0274">FAD</keyword>
<evidence type="ECO:0000256" key="2">
    <source>
        <dbReference type="ARBA" id="ARBA00022630"/>
    </source>
</evidence>
<dbReference type="SUPFAM" id="SSF56425">
    <property type="entry name" value="Succinate dehydrogenase/fumarate reductase flavoprotein, catalytic domain"/>
    <property type="match status" value="1"/>
</dbReference>
<evidence type="ECO:0000256" key="4">
    <source>
        <dbReference type="ARBA" id="ARBA00023002"/>
    </source>
</evidence>
<evidence type="ECO:0000313" key="6">
    <source>
        <dbReference type="EMBL" id="UWP86727.1"/>
    </source>
</evidence>
<accession>A0ABY5WB10</accession>
<dbReference type="Gene3D" id="3.90.700.10">
    <property type="entry name" value="Succinate dehydrogenase/fumarate reductase flavoprotein, catalytic domain"/>
    <property type="match status" value="1"/>
</dbReference>
<dbReference type="InterPro" id="IPR036188">
    <property type="entry name" value="FAD/NAD-bd_sf"/>
</dbReference>
<dbReference type="InterPro" id="IPR050315">
    <property type="entry name" value="FAD-oxidoreductase_2"/>
</dbReference>
<reference evidence="6" key="2">
    <citation type="submission" date="2022-09" db="EMBL/GenBank/DDBJ databases">
        <title>Biosynthetic gene clusters of Dactylosporangioum fulvum.</title>
        <authorList>
            <person name="Caradec T."/>
        </authorList>
    </citation>
    <scope>NUCLEOTIDE SEQUENCE</scope>
    <source>
        <strain evidence="6">NRRL B-16292</strain>
    </source>
</reference>
<gene>
    <name evidence="6" type="ORF">Dfulv_21795</name>
</gene>
<evidence type="ECO:0000313" key="7">
    <source>
        <dbReference type="Proteomes" id="UP001059617"/>
    </source>
</evidence>
<evidence type="ECO:0000256" key="3">
    <source>
        <dbReference type="ARBA" id="ARBA00022827"/>
    </source>
</evidence>
<dbReference type="EMBL" id="CP073720">
    <property type="protein sequence ID" value="UWP86727.1"/>
    <property type="molecule type" value="Genomic_DNA"/>
</dbReference>
<evidence type="ECO:0000256" key="1">
    <source>
        <dbReference type="ARBA" id="ARBA00001974"/>
    </source>
</evidence>
<dbReference type="RefSeq" id="WP_259866190.1">
    <property type="nucleotide sequence ID" value="NZ_BAAAST010000004.1"/>
</dbReference>
<reference evidence="6" key="1">
    <citation type="submission" date="2021-04" db="EMBL/GenBank/DDBJ databases">
        <authorList>
            <person name="Hartkoorn R.C."/>
            <person name="Beaudoing E."/>
            <person name="Hot D."/>
        </authorList>
    </citation>
    <scope>NUCLEOTIDE SEQUENCE</scope>
    <source>
        <strain evidence="6">NRRL B-16292</strain>
    </source>
</reference>